<comment type="caution">
    <text evidence="1">The sequence shown here is derived from an EMBL/GenBank/DDBJ whole genome shotgun (WGS) entry which is preliminary data.</text>
</comment>
<organism evidence="1">
    <name type="scientific">mine drainage metagenome</name>
    <dbReference type="NCBI Taxonomy" id="410659"/>
    <lineage>
        <taxon>unclassified sequences</taxon>
        <taxon>metagenomes</taxon>
        <taxon>ecological metagenomes</taxon>
    </lineage>
</organism>
<gene>
    <name evidence="1" type="ORF">B1B_10520</name>
</gene>
<feature type="non-terminal residue" evidence="1">
    <location>
        <position position="1"/>
    </location>
</feature>
<protein>
    <recommendedName>
        <fullName evidence="2">Thermopsin</fullName>
    </recommendedName>
</protein>
<accession>T0ZX97</accession>
<evidence type="ECO:0008006" key="2">
    <source>
        <dbReference type="Google" id="ProtNLM"/>
    </source>
</evidence>
<evidence type="ECO:0000313" key="1">
    <source>
        <dbReference type="EMBL" id="EQD52846.1"/>
    </source>
</evidence>
<reference evidence="1" key="2">
    <citation type="journal article" date="2014" name="ISME J.">
        <title>Microbial stratification in low pH oxic and suboxic macroscopic growths along an acid mine drainage.</title>
        <authorList>
            <person name="Mendez-Garcia C."/>
            <person name="Mesa V."/>
            <person name="Sprenger R.R."/>
            <person name="Richter M."/>
            <person name="Diez M.S."/>
            <person name="Solano J."/>
            <person name="Bargiela R."/>
            <person name="Golyshina O.V."/>
            <person name="Manteca A."/>
            <person name="Ramos J.L."/>
            <person name="Gallego J.R."/>
            <person name="Llorente I."/>
            <person name="Martins Dos Santos V.A."/>
            <person name="Jensen O.N."/>
            <person name="Pelaez A.I."/>
            <person name="Sanchez J."/>
            <person name="Ferrer M."/>
        </authorList>
    </citation>
    <scope>NUCLEOTIDE SEQUENCE</scope>
</reference>
<name>T0ZX97_9ZZZZ</name>
<dbReference type="EMBL" id="AUZY01006892">
    <property type="protein sequence ID" value="EQD52846.1"/>
    <property type="molecule type" value="Genomic_DNA"/>
</dbReference>
<dbReference type="AlphaFoldDB" id="T0ZX97"/>
<proteinExistence type="predicted"/>
<sequence length="283" mass="32125">QNVNDLLWSSSSLIKPGLNNVTIYPDTASDFLQQNSTFRIEAYYGNYSSFYTVSRVLAVNDSIPFADPMLIYPNYSGSEPYVGWHVKEKGSYLYSYRYLPNGINFTLTRDLGPQAKENYIYMTTSINFTYLANLNAVYSYNYSGDCSILNLSAGISNFSFANFSGVLLSFENGYENYWIGYSKLVNSTYFRMINRTDMLVLTNQNIISFRSILENLNKYNWSYEDPMFSFVIGTSGKVANVTGQFYNTSLSLLGGANTVTVSSQQYPSDQSNFQSNLMVDARW</sequence>
<reference evidence="1" key="1">
    <citation type="submission" date="2013-08" db="EMBL/GenBank/DDBJ databases">
        <authorList>
            <person name="Mendez C."/>
            <person name="Richter M."/>
            <person name="Ferrer M."/>
            <person name="Sanchez J."/>
        </authorList>
    </citation>
    <scope>NUCLEOTIDE SEQUENCE</scope>
</reference>